<sequence length="364" mass="43094">MSIEELLTKQRIKDLLDSKSDDRIEFRIVTEQTRYPLKNVKEIFQSSDYKLDPYYQRNVVWPESKKSKLIESFIINIPIPPIFLFEYEYGKFEIMDGKQRISTIISFLEDEFCLDSLEFFQEYNGKKYSELPADVKETITRRYISGIILLSESTKDESEKQNMRRLVFERLNTGGLALNKQEVRNALYSERFNKMLKRLASDEVFKQLWAHPKKTEYDERLEYSEKVLRFFAYFSAVRNDITPISTSRLLDLYMEASKEFTESEMGELEEFFKKVVITARRLFGEKAFMSSAKSKKAENMIFDSVMLFISNNLDNLEQFDDGAFEQLKFDVLKTNRVDFNGKYTAIKNVKTRVSIFEREFLKDG</sequence>
<gene>
    <name evidence="2" type="ORF">SORDD05_01712</name>
</gene>
<dbReference type="PANTHER" id="PTHR39639">
    <property type="entry name" value="CHROMOSOME 16, WHOLE GENOME SHOTGUN SEQUENCE"/>
    <property type="match status" value="1"/>
</dbReference>
<evidence type="ECO:0000313" key="2">
    <source>
        <dbReference type="EMBL" id="KXT59195.1"/>
    </source>
</evidence>
<dbReference type="PANTHER" id="PTHR39639:SF1">
    <property type="entry name" value="DUF262 DOMAIN-CONTAINING PROTEIN"/>
    <property type="match status" value="1"/>
</dbReference>
<evidence type="ECO:0000259" key="1">
    <source>
        <dbReference type="Pfam" id="PF03235"/>
    </source>
</evidence>
<protein>
    <recommendedName>
        <fullName evidence="1">GmrSD restriction endonucleases N-terminal domain-containing protein</fullName>
    </recommendedName>
</protein>
<name>A0A139M647_STROR</name>
<dbReference type="Proteomes" id="UP000070541">
    <property type="component" value="Unassembled WGS sequence"/>
</dbReference>
<comment type="caution">
    <text evidence="2">The sequence shown here is derived from an EMBL/GenBank/DDBJ whole genome shotgun (WGS) entry which is preliminary data.</text>
</comment>
<organism evidence="2 3">
    <name type="scientific">Streptococcus oralis</name>
    <dbReference type="NCBI Taxonomy" id="1303"/>
    <lineage>
        <taxon>Bacteria</taxon>
        <taxon>Bacillati</taxon>
        <taxon>Bacillota</taxon>
        <taxon>Bacilli</taxon>
        <taxon>Lactobacillales</taxon>
        <taxon>Streptococcaceae</taxon>
        <taxon>Streptococcus</taxon>
    </lineage>
</organism>
<dbReference type="PATRIC" id="fig|1303.76.peg.1788"/>
<dbReference type="RefSeq" id="WP_061419098.1">
    <property type="nucleotide sequence ID" value="NZ_KQ969039.1"/>
</dbReference>
<proteinExistence type="predicted"/>
<dbReference type="Pfam" id="PF03235">
    <property type="entry name" value="GmrSD_N"/>
    <property type="match status" value="1"/>
</dbReference>
<feature type="domain" description="GmrSD restriction endonucleases N-terminal" evidence="1">
    <location>
        <begin position="40"/>
        <end position="188"/>
    </location>
</feature>
<reference evidence="2 3" key="1">
    <citation type="submission" date="2016-01" db="EMBL/GenBank/DDBJ databases">
        <title>Highly variable Streptococcus oralis are common among viridans streptococci isolated from primates.</title>
        <authorList>
            <person name="Denapaite D."/>
            <person name="Rieger M."/>
            <person name="Koendgen S."/>
            <person name="Brueckner R."/>
            <person name="Ochigava I."/>
            <person name="Kappeler P."/>
            <person name="Maetz-Rensing K."/>
            <person name="Leendertz F."/>
            <person name="Hakenbeck R."/>
        </authorList>
    </citation>
    <scope>NUCLEOTIDE SEQUENCE [LARGE SCALE GENOMIC DNA]</scope>
    <source>
        <strain evidence="2 3">DD05</strain>
    </source>
</reference>
<dbReference type="EMBL" id="LQOG01000043">
    <property type="protein sequence ID" value="KXT59195.1"/>
    <property type="molecule type" value="Genomic_DNA"/>
</dbReference>
<dbReference type="AlphaFoldDB" id="A0A139M647"/>
<evidence type="ECO:0000313" key="3">
    <source>
        <dbReference type="Proteomes" id="UP000070541"/>
    </source>
</evidence>
<accession>A0A139M647</accession>
<dbReference type="InterPro" id="IPR004919">
    <property type="entry name" value="GmrSD_N"/>
</dbReference>